<dbReference type="Proteomes" id="UP000653305">
    <property type="component" value="Unassembled WGS sequence"/>
</dbReference>
<proteinExistence type="predicted"/>
<comment type="caution">
    <text evidence="18">The sequence shown here is derived from an EMBL/GenBank/DDBJ whole genome shotgun (WGS) entry which is preliminary data.</text>
</comment>
<keyword evidence="9" id="KW-0521">NADP</keyword>
<dbReference type="PANTHER" id="PTHR19384">
    <property type="entry name" value="NITRIC OXIDE SYNTHASE-RELATED"/>
    <property type="match status" value="1"/>
</dbReference>
<keyword evidence="6 15" id="KW-0812">Transmembrane</keyword>
<dbReference type="Gene3D" id="3.40.50.80">
    <property type="entry name" value="Nucleotide-binding domain of ferredoxin-NADP reductase (FNR) module"/>
    <property type="match status" value="1"/>
</dbReference>
<keyword evidence="10 15" id="KW-1133">Transmembrane helix</keyword>
<protein>
    <recommendedName>
        <fullName evidence="13">NADPH--hemoprotein reductase</fullName>
        <ecNumber evidence="13">1.6.2.4</ecNumber>
    </recommendedName>
</protein>
<reference evidence="18" key="1">
    <citation type="submission" date="2020-07" db="EMBL/GenBank/DDBJ databases">
        <title>Ethylene signaling mediates host invasion by parasitic plants.</title>
        <authorList>
            <person name="Yoshida S."/>
        </authorList>
    </citation>
    <scope>NUCLEOTIDE SEQUENCE</scope>
    <source>
        <strain evidence="18">Okayama</strain>
    </source>
</reference>
<dbReference type="Pfam" id="PF00667">
    <property type="entry name" value="FAD_binding_1"/>
    <property type="match status" value="1"/>
</dbReference>
<dbReference type="Pfam" id="PF00175">
    <property type="entry name" value="NAD_binding_1"/>
    <property type="match status" value="1"/>
</dbReference>
<dbReference type="GO" id="GO:0005789">
    <property type="term" value="C:endoplasmic reticulum membrane"/>
    <property type="evidence" value="ECO:0007669"/>
    <property type="project" value="UniProtKB-SubCell"/>
</dbReference>
<evidence type="ECO:0000256" key="10">
    <source>
        <dbReference type="ARBA" id="ARBA00022989"/>
    </source>
</evidence>
<dbReference type="GO" id="GO:0010181">
    <property type="term" value="F:FMN binding"/>
    <property type="evidence" value="ECO:0007669"/>
    <property type="project" value="InterPro"/>
</dbReference>
<evidence type="ECO:0000256" key="2">
    <source>
        <dbReference type="ARBA" id="ARBA00001974"/>
    </source>
</evidence>
<evidence type="ECO:0000256" key="6">
    <source>
        <dbReference type="ARBA" id="ARBA00022692"/>
    </source>
</evidence>
<dbReference type="PANTHER" id="PTHR19384:SF17">
    <property type="entry name" value="NADPH--CYTOCHROME P450 REDUCTASE"/>
    <property type="match status" value="1"/>
</dbReference>
<sequence length="669" mass="74209">MEPTSEKHTPFDLMSAILKGVKFDNSNGSAEATPPAVMSLLMENKDLMMMVATSVAVLIGYFLFLSWRRAAGSKKKSVELPKLVVPKAAAEPEEVDDGKKKVTIFFGTQTGTAEGFAKALAEEAKARYPQAKFKVIDLDDYAADDEEYEEKMKKETLAFFFLATYGDGEPTDNAARFYKWFMEGKERGECLKNLQYGVFGLGNRQYEHFNKIAIEVDNTVAEQGGQRLVPVGLGDDDQCIEDDFSAWRELVWPELDTLLRGEDDETVSTPYTAAVLEYRVVFHDQPNESVSENGFANSYANGNAVYDAQHPCRYETGDHVGVFCENLIETVEEAERLLNLPPQTYFSIHTDKEDGTPLGGSTLSPPFPPCTLRTALTRYADLLGAPKKSALTALAAYASDPSEADRLKYLASPAGKEEYAQYIVVSQRSLLEVMTEFPSAKPPLGVFFAAVAPRLQPRFYSISSSPKIAQSRIHVTCALVYEKTPTGRVHKGVCSTWMKNAVPMEESIDCSSAPVFVRTSNFRLPVDPKVPITMIGPGTGLAPFRGFLQERLALKESGAELGPADYIYEDELNDFVKAGVITELVLAFSREGPTKEYVQHKMAQKASDIWNMISKGGYVYVCGDAKGMARDVHRTLHNIVQEQGSMDNSKTESFVKNLQMNGRYLRDVW</sequence>
<dbReference type="InterPro" id="IPR001433">
    <property type="entry name" value="OxRdtase_FAD/NAD-bd"/>
</dbReference>
<evidence type="ECO:0000259" key="16">
    <source>
        <dbReference type="PROSITE" id="PS50902"/>
    </source>
</evidence>
<keyword evidence="4" id="KW-0285">Flavoprotein</keyword>
<gene>
    <name evidence="18" type="ORF">PHJA_001389500</name>
</gene>
<keyword evidence="5" id="KW-0288">FMN</keyword>
<comment type="cofactor">
    <cofactor evidence="1">
        <name>FMN</name>
        <dbReference type="ChEBI" id="CHEBI:58210"/>
    </cofactor>
</comment>
<dbReference type="OrthoDB" id="1856718at2759"/>
<comment type="subcellular location">
    <subcellularLocation>
        <location evidence="3">Endoplasmic reticulum membrane</location>
        <topology evidence="3">Single-pass membrane protein</topology>
        <orientation evidence="3">Cytoplasmic side</orientation>
    </subcellularLocation>
</comment>
<keyword evidence="8" id="KW-0274">FAD</keyword>
<dbReference type="Gene3D" id="2.40.30.10">
    <property type="entry name" value="Translation factors"/>
    <property type="match status" value="1"/>
</dbReference>
<keyword evidence="11" id="KW-0560">Oxidoreductase</keyword>
<organism evidence="18 19">
    <name type="scientific">Phtheirospermum japonicum</name>
    <dbReference type="NCBI Taxonomy" id="374723"/>
    <lineage>
        <taxon>Eukaryota</taxon>
        <taxon>Viridiplantae</taxon>
        <taxon>Streptophyta</taxon>
        <taxon>Embryophyta</taxon>
        <taxon>Tracheophyta</taxon>
        <taxon>Spermatophyta</taxon>
        <taxon>Magnoliopsida</taxon>
        <taxon>eudicotyledons</taxon>
        <taxon>Gunneridae</taxon>
        <taxon>Pentapetalae</taxon>
        <taxon>asterids</taxon>
        <taxon>lamiids</taxon>
        <taxon>Lamiales</taxon>
        <taxon>Orobanchaceae</taxon>
        <taxon>Orobanchaceae incertae sedis</taxon>
        <taxon>Phtheirospermum</taxon>
    </lineage>
</organism>
<dbReference type="SUPFAM" id="SSF52218">
    <property type="entry name" value="Flavoproteins"/>
    <property type="match status" value="1"/>
</dbReference>
<evidence type="ECO:0000256" key="12">
    <source>
        <dbReference type="ARBA" id="ARBA00023136"/>
    </source>
</evidence>
<evidence type="ECO:0000313" key="18">
    <source>
        <dbReference type="EMBL" id="GFP92453.1"/>
    </source>
</evidence>
<dbReference type="InterPro" id="IPR023173">
    <property type="entry name" value="NADPH_Cyt_P450_Rdtase_alpha"/>
</dbReference>
<evidence type="ECO:0000259" key="17">
    <source>
        <dbReference type="PROSITE" id="PS51384"/>
    </source>
</evidence>
<evidence type="ECO:0000256" key="5">
    <source>
        <dbReference type="ARBA" id="ARBA00022643"/>
    </source>
</evidence>
<dbReference type="PROSITE" id="PS51384">
    <property type="entry name" value="FAD_FR"/>
    <property type="match status" value="1"/>
</dbReference>
<dbReference type="InterPro" id="IPR029039">
    <property type="entry name" value="Flavoprotein-like_sf"/>
</dbReference>
<dbReference type="InterPro" id="IPR003097">
    <property type="entry name" value="CysJ-like_FAD-binding"/>
</dbReference>
<dbReference type="PRINTS" id="PR00369">
    <property type="entry name" value="FLAVODOXIN"/>
</dbReference>
<dbReference type="PROSITE" id="PS50902">
    <property type="entry name" value="FLAVODOXIN_LIKE"/>
    <property type="match status" value="1"/>
</dbReference>
<dbReference type="InterPro" id="IPR001709">
    <property type="entry name" value="Flavoprot_Pyr_Nucl_cyt_Rdtase"/>
</dbReference>
<evidence type="ECO:0000313" key="19">
    <source>
        <dbReference type="Proteomes" id="UP000653305"/>
    </source>
</evidence>
<dbReference type="EC" id="1.6.2.4" evidence="13"/>
<evidence type="ECO:0000256" key="7">
    <source>
        <dbReference type="ARBA" id="ARBA00022824"/>
    </source>
</evidence>
<evidence type="ECO:0000256" key="9">
    <source>
        <dbReference type="ARBA" id="ARBA00022857"/>
    </source>
</evidence>
<comment type="cofactor">
    <cofactor evidence="2">
        <name>FAD</name>
        <dbReference type="ChEBI" id="CHEBI:57692"/>
    </cofactor>
</comment>
<comment type="function">
    <text evidence="14">This enzyme is required for electron transfer from NADP to cytochrome P450 in microsomes. It can also provide electron transfer to heme oxygenase and cytochrome B5. Involved in the biosynthesis of the antimalarial endoperoxide artemisinin. Acts as a redox partner for CYP71AV1 which catalyzes the conversion of amorphadiene to more oxygenated products.</text>
</comment>
<dbReference type="AlphaFoldDB" id="A0A830C8U9"/>
<name>A0A830C8U9_9LAMI</name>
<dbReference type="InterPro" id="IPR017927">
    <property type="entry name" value="FAD-bd_FR_type"/>
</dbReference>
<keyword evidence="12 15" id="KW-0472">Membrane</keyword>
<evidence type="ECO:0000256" key="4">
    <source>
        <dbReference type="ARBA" id="ARBA00022630"/>
    </source>
</evidence>
<feature type="domain" description="FAD-binding FR-type" evidence="17">
    <location>
        <begin position="268"/>
        <end position="525"/>
    </location>
</feature>
<dbReference type="FunFam" id="3.40.50.360:FF:000023">
    <property type="entry name" value="NADPH--cytochrome P450 reductase"/>
    <property type="match status" value="1"/>
</dbReference>
<evidence type="ECO:0000256" key="14">
    <source>
        <dbReference type="ARBA" id="ARBA00056613"/>
    </source>
</evidence>
<dbReference type="GO" id="GO:0050660">
    <property type="term" value="F:flavin adenine dinucleotide binding"/>
    <property type="evidence" value="ECO:0007669"/>
    <property type="project" value="TreeGrafter"/>
</dbReference>
<dbReference type="PRINTS" id="PR00371">
    <property type="entry name" value="FPNCR"/>
</dbReference>
<evidence type="ECO:0000256" key="8">
    <source>
        <dbReference type="ARBA" id="ARBA00022827"/>
    </source>
</evidence>
<dbReference type="FunFam" id="1.20.990.10:FF:000003">
    <property type="entry name" value="NADPH--cytochrome P450 reductase"/>
    <property type="match status" value="1"/>
</dbReference>
<feature type="domain" description="Flavodoxin-like" evidence="16">
    <location>
        <begin position="102"/>
        <end position="252"/>
    </location>
</feature>
<dbReference type="InterPro" id="IPR001094">
    <property type="entry name" value="Flavdoxin-like"/>
</dbReference>
<dbReference type="GO" id="GO:0005829">
    <property type="term" value="C:cytosol"/>
    <property type="evidence" value="ECO:0007669"/>
    <property type="project" value="TreeGrafter"/>
</dbReference>
<evidence type="ECO:0000256" key="3">
    <source>
        <dbReference type="ARBA" id="ARBA00004131"/>
    </source>
</evidence>
<dbReference type="GO" id="GO:0003958">
    <property type="term" value="F:NADPH-hemoprotein reductase activity"/>
    <property type="evidence" value="ECO:0007669"/>
    <property type="project" value="UniProtKB-EC"/>
</dbReference>
<dbReference type="FunFam" id="3.40.50.80:FF:000001">
    <property type="entry name" value="NADPH--cytochrome P450 reductase 1"/>
    <property type="match status" value="1"/>
</dbReference>
<accession>A0A830C8U9</accession>
<evidence type="ECO:0000256" key="13">
    <source>
        <dbReference type="ARBA" id="ARBA00023797"/>
    </source>
</evidence>
<keyword evidence="19" id="KW-1185">Reference proteome</keyword>
<feature type="transmembrane region" description="Helical" evidence="15">
    <location>
        <begin position="47"/>
        <end position="67"/>
    </location>
</feature>
<dbReference type="SUPFAM" id="SSF52343">
    <property type="entry name" value="Ferredoxin reductase-like, C-terminal NADP-linked domain"/>
    <property type="match status" value="1"/>
</dbReference>
<dbReference type="Gene3D" id="3.40.50.360">
    <property type="match status" value="1"/>
</dbReference>
<dbReference type="InterPro" id="IPR008254">
    <property type="entry name" value="Flavodoxin/NO_synth"/>
</dbReference>
<keyword evidence="7" id="KW-0256">Endoplasmic reticulum</keyword>
<dbReference type="Gene3D" id="1.20.990.10">
    <property type="entry name" value="NADPH-cytochrome p450 Reductase, Chain A, domain 3"/>
    <property type="match status" value="1"/>
</dbReference>
<dbReference type="Pfam" id="PF00258">
    <property type="entry name" value="Flavodoxin_1"/>
    <property type="match status" value="1"/>
</dbReference>
<dbReference type="InterPro" id="IPR039261">
    <property type="entry name" value="FNR_nucleotide-bd"/>
</dbReference>
<evidence type="ECO:0000256" key="1">
    <source>
        <dbReference type="ARBA" id="ARBA00001917"/>
    </source>
</evidence>
<dbReference type="SUPFAM" id="SSF63380">
    <property type="entry name" value="Riboflavin synthase domain-like"/>
    <property type="match status" value="1"/>
</dbReference>
<evidence type="ECO:0000256" key="11">
    <source>
        <dbReference type="ARBA" id="ARBA00023002"/>
    </source>
</evidence>
<dbReference type="InterPro" id="IPR017938">
    <property type="entry name" value="Riboflavin_synthase-like_b-brl"/>
</dbReference>
<dbReference type="EMBL" id="BMAC01000279">
    <property type="protein sequence ID" value="GFP92453.1"/>
    <property type="molecule type" value="Genomic_DNA"/>
</dbReference>
<evidence type="ECO:0000256" key="15">
    <source>
        <dbReference type="SAM" id="Phobius"/>
    </source>
</evidence>